<dbReference type="STRING" id="669874.A0A1E4U3F1"/>
<gene>
    <name evidence="7" type="ORF">PACTADRAFT_982</name>
</gene>
<feature type="compositionally biased region" description="Basic and acidic residues" evidence="5">
    <location>
        <begin position="95"/>
        <end position="145"/>
    </location>
</feature>
<feature type="compositionally biased region" description="Basic and acidic residues" evidence="5">
    <location>
        <begin position="23"/>
        <end position="86"/>
    </location>
</feature>
<dbReference type="Pfam" id="PF00076">
    <property type="entry name" value="RRM_1"/>
    <property type="match status" value="1"/>
</dbReference>
<dbReference type="OrthoDB" id="10266058at2759"/>
<dbReference type="InterPro" id="IPR035979">
    <property type="entry name" value="RBD_domain_sf"/>
</dbReference>
<dbReference type="GO" id="GO:0006397">
    <property type="term" value="P:mRNA processing"/>
    <property type="evidence" value="ECO:0007669"/>
    <property type="project" value="UniProtKB-KW"/>
</dbReference>
<proteinExistence type="predicted"/>
<keyword evidence="2 4" id="KW-0694">RNA-binding</keyword>
<evidence type="ECO:0000256" key="1">
    <source>
        <dbReference type="ARBA" id="ARBA00022664"/>
    </source>
</evidence>
<evidence type="ECO:0000256" key="3">
    <source>
        <dbReference type="ARBA" id="ARBA00023187"/>
    </source>
</evidence>
<feature type="domain" description="RRM" evidence="6">
    <location>
        <begin position="468"/>
        <end position="557"/>
    </location>
</feature>
<organism evidence="7 8">
    <name type="scientific">Pachysolen tannophilus NRRL Y-2460</name>
    <dbReference type="NCBI Taxonomy" id="669874"/>
    <lineage>
        <taxon>Eukaryota</taxon>
        <taxon>Fungi</taxon>
        <taxon>Dikarya</taxon>
        <taxon>Ascomycota</taxon>
        <taxon>Saccharomycotina</taxon>
        <taxon>Pichiomycetes</taxon>
        <taxon>Pachysolenaceae</taxon>
        <taxon>Pachysolen</taxon>
    </lineage>
</organism>
<dbReference type="GO" id="GO:0003723">
    <property type="term" value="F:RNA binding"/>
    <property type="evidence" value="ECO:0007669"/>
    <property type="project" value="UniProtKB-UniRule"/>
</dbReference>
<dbReference type="CDD" id="cd12232">
    <property type="entry name" value="RRM3_U2AF65"/>
    <property type="match status" value="1"/>
</dbReference>
<dbReference type="AlphaFoldDB" id="A0A1E4U3F1"/>
<dbReference type="EMBL" id="KV454011">
    <property type="protein sequence ID" value="ODV98509.1"/>
    <property type="molecule type" value="Genomic_DNA"/>
</dbReference>
<feature type="domain" description="RRM" evidence="6">
    <location>
        <begin position="350"/>
        <end position="432"/>
    </location>
</feature>
<sequence>MGRDRNGDFRPSGPKGFPQGPRGNRDTRDTRDTRENRDTRDRNFEQRSYDYESRHYGGRGRYDDRRANNDYEYRRSSAYRPARDNRNQSSGYSMRDGRSDYNDLDNRRDSRRDRDRDRDRDRGRDTRGNYRLEREKEEKKENKNEENDEVDEDLSQVVSLDKIERPSNSLWDVAPKGFEKIPAVRAKAVGLFQKPGSKKLNIDYSRVLRLLHEREEDVSKAGKLSTISLENSKMNLIRSHISKNVIVSNVDFTKFKAEDVSAYFNRFLTNLNIEDHENKDDVVSSQRLSSDGTNLIIEFINASLATIAVSLDGQFVEALDCNLKISRPEEYITPIPLKKSESENVIEGIKKFSISNIPTDAIEKDIQDHLKQVTGTEIIAFKLLRHSLTNDSTGLAFVEFADDDLSTTIIDKISNNKFQNTNDNLKAKRICASSYKQDEFITYETLISAVIGQGVSIHNPSKIVQFSNCIDVPELNNDIIYEGIKQDFYNHCSTFGQVIEVLIPRPTTTQRDKAELEPGVGQIYIKFNSLEGSSKAFEALAGCRFGERTVLTSYFSEADYNIQLW</sequence>
<dbReference type="InterPro" id="IPR000504">
    <property type="entry name" value="RRM_dom"/>
</dbReference>
<dbReference type="PANTHER" id="PTHR23139">
    <property type="entry name" value="RNA-BINDING PROTEIN"/>
    <property type="match status" value="1"/>
</dbReference>
<dbReference type="GO" id="GO:0008380">
    <property type="term" value="P:RNA splicing"/>
    <property type="evidence" value="ECO:0007669"/>
    <property type="project" value="UniProtKB-KW"/>
</dbReference>
<dbReference type="Gene3D" id="3.30.70.330">
    <property type="match status" value="3"/>
</dbReference>
<keyword evidence="8" id="KW-1185">Reference proteome</keyword>
<accession>A0A1E4U3F1</accession>
<dbReference type="Proteomes" id="UP000094236">
    <property type="component" value="Unassembled WGS sequence"/>
</dbReference>
<evidence type="ECO:0000256" key="4">
    <source>
        <dbReference type="PROSITE-ProRule" id="PRU00176"/>
    </source>
</evidence>
<dbReference type="InterPro" id="IPR012677">
    <property type="entry name" value="Nucleotide-bd_a/b_plait_sf"/>
</dbReference>
<evidence type="ECO:0000256" key="2">
    <source>
        <dbReference type="ARBA" id="ARBA00022884"/>
    </source>
</evidence>
<evidence type="ECO:0000256" key="5">
    <source>
        <dbReference type="SAM" id="MobiDB-lite"/>
    </source>
</evidence>
<keyword evidence="3" id="KW-0508">mRNA splicing</keyword>
<dbReference type="PROSITE" id="PS50102">
    <property type="entry name" value="RRM"/>
    <property type="match status" value="2"/>
</dbReference>
<dbReference type="SUPFAM" id="SSF54928">
    <property type="entry name" value="RNA-binding domain, RBD"/>
    <property type="match status" value="1"/>
</dbReference>
<name>A0A1E4U3F1_PACTA</name>
<evidence type="ECO:0000313" key="7">
    <source>
        <dbReference type="EMBL" id="ODV98509.1"/>
    </source>
</evidence>
<evidence type="ECO:0000313" key="8">
    <source>
        <dbReference type="Proteomes" id="UP000094236"/>
    </source>
</evidence>
<evidence type="ECO:0000259" key="6">
    <source>
        <dbReference type="PROSITE" id="PS50102"/>
    </source>
</evidence>
<keyword evidence="1" id="KW-0507">mRNA processing</keyword>
<protein>
    <recommendedName>
        <fullName evidence="6">RRM domain-containing protein</fullName>
    </recommendedName>
</protein>
<feature type="region of interest" description="Disordered" evidence="5">
    <location>
        <begin position="1"/>
        <end position="159"/>
    </location>
</feature>
<reference evidence="8" key="1">
    <citation type="submission" date="2016-05" db="EMBL/GenBank/DDBJ databases">
        <title>Comparative genomics of biotechnologically important yeasts.</title>
        <authorList>
            <consortium name="DOE Joint Genome Institute"/>
            <person name="Riley R."/>
            <person name="Haridas S."/>
            <person name="Wolfe K.H."/>
            <person name="Lopes M.R."/>
            <person name="Hittinger C.T."/>
            <person name="Goker M."/>
            <person name="Salamov A."/>
            <person name="Wisecaver J."/>
            <person name="Long T.M."/>
            <person name="Aerts A.L."/>
            <person name="Barry K."/>
            <person name="Choi C."/>
            <person name="Clum A."/>
            <person name="Coughlan A.Y."/>
            <person name="Deshpande S."/>
            <person name="Douglass A.P."/>
            <person name="Hanson S.J."/>
            <person name="Klenk H.-P."/>
            <person name="Labutti K."/>
            <person name="Lapidus A."/>
            <person name="Lindquist E."/>
            <person name="Lipzen A."/>
            <person name="Meier-Kolthoff J.P."/>
            <person name="Ohm R.A."/>
            <person name="Otillar R.P."/>
            <person name="Pangilinan J."/>
            <person name="Peng Y."/>
            <person name="Rokas A."/>
            <person name="Rosa C.A."/>
            <person name="Scheuner C."/>
            <person name="Sibirny A.A."/>
            <person name="Slot J.C."/>
            <person name="Stielow J.B."/>
            <person name="Sun H."/>
            <person name="Kurtzman C.P."/>
            <person name="Blackwell M."/>
            <person name="Grigoriev I.V."/>
            <person name="Jeffries T.W."/>
        </authorList>
    </citation>
    <scope>NUCLEOTIDE SEQUENCE [LARGE SCALE GENOMIC DNA]</scope>
    <source>
        <strain evidence="8">NRRL Y-2460</strain>
    </source>
</reference>